<reference evidence="2" key="1">
    <citation type="submission" date="2020-07" db="EMBL/GenBank/DDBJ databases">
        <authorList>
            <person name="Pothier F. J."/>
        </authorList>
    </citation>
    <scope>NUCLEOTIDE SEQUENCE [LARGE SCALE GENOMIC DNA]</scope>
    <source>
        <plasmid evidence="2">CFBP8129_p211</plasmid>
    </source>
</reference>
<sequence>MKRYPLNAVNTDALTSQPSVELGTLVDNIRVNGMIFPVLLRPAATAGRFDVVDGRKRCLAALVLGYAEVTGVECDFDDAEALVYRRQSNMDVSTFE</sequence>
<evidence type="ECO:0000259" key="1">
    <source>
        <dbReference type="Pfam" id="PF02195"/>
    </source>
</evidence>
<dbReference type="RefSeq" id="WP_046937496.1">
    <property type="nucleotide sequence ID" value="NZ_CP018729.1"/>
</dbReference>
<protein>
    <recommendedName>
        <fullName evidence="1">ParB-like N-terminal domain-containing protein</fullName>
    </recommendedName>
</protein>
<proteinExistence type="predicted"/>
<dbReference type="Gene3D" id="3.90.1530.10">
    <property type="entry name" value="Conserved hypothetical protein from pyrococcus furiosus pfu- 392566-001, ParB domain"/>
    <property type="match status" value="1"/>
</dbReference>
<dbReference type="SUPFAM" id="SSF110849">
    <property type="entry name" value="ParB/Sulfiredoxin"/>
    <property type="match status" value="1"/>
</dbReference>
<dbReference type="AlphaFoldDB" id="A0A6V7FGT4"/>
<evidence type="ECO:0000313" key="2">
    <source>
        <dbReference type="EMBL" id="CAD0362964.1"/>
    </source>
</evidence>
<dbReference type="InterPro" id="IPR003115">
    <property type="entry name" value="ParB_N"/>
</dbReference>
<dbReference type="EMBL" id="LR828254">
    <property type="protein sequence ID" value="CAD0362967.1"/>
    <property type="molecule type" value="Genomic_DNA"/>
</dbReference>
<gene>
    <name evidence="2" type="ORF">CFBP8129_46610</name>
</gene>
<dbReference type="EMBL" id="LR828254">
    <property type="protein sequence ID" value="CAD0362964.1"/>
    <property type="molecule type" value="Genomic_DNA"/>
</dbReference>
<accession>A0A6V7FGT4</accession>
<organism evidence="2">
    <name type="scientific">Xanthomonas hortorum pv. gardneri</name>
    <dbReference type="NCBI Taxonomy" id="2754056"/>
    <lineage>
        <taxon>Bacteria</taxon>
        <taxon>Pseudomonadati</taxon>
        <taxon>Pseudomonadota</taxon>
        <taxon>Gammaproteobacteria</taxon>
        <taxon>Lysobacterales</taxon>
        <taxon>Lysobacteraceae</taxon>
        <taxon>Xanthomonas</taxon>
    </lineage>
</organism>
<dbReference type="InterPro" id="IPR036086">
    <property type="entry name" value="ParB/Sulfiredoxin_sf"/>
</dbReference>
<dbReference type="Pfam" id="PF02195">
    <property type="entry name" value="ParB_N"/>
    <property type="match status" value="1"/>
</dbReference>
<feature type="domain" description="ParB-like N-terminal" evidence="1">
    <location>
        <begin position="20"/>
        <end position="89"/>
    </location>
</feature>
<geneLocation type="plasmid" evidence="2">
    <name>CFBP8129_p211</name>
</geneLocation>
<name>A0A6V7FGT4_9XANT</name>
<keyword evidence="2" id="KW-0614">Plasmid</keyword>